<protein>
    <submittedName>
        <fullName evidence="2">Uncharacterized protein</fullName>
    </submittedName>
</protein>
<gene>
    <name evidence="2" type="ORF">BN1723_009486</name>
</gene>
<accession>A0A0G4KPP8</accession>
<dbReference type="EMBL" id="CVQI01002447">
    <property type="protein sequence ID" value="CRK11734.1"/>
    <property type="molecule type" value="Genomic_DNA"/>
</dbReference>
<evidence type="ECO:0000313" key="3">
    <source>
        <dbReference type="Proteomes" id="UP000045706"/>
    </source>
</evidence>
<reference evidence="3" key="1">
    <citation type="submission" date="2015-05" db="EMBL/GenBank/DDBJ databases">
        <authorList>
            <person name="Fogelqvist Johan"/>
        </authorList>
    </citation>
    <scope>NUCLEOTIDE SEQUENCE [LARGE SCALE GENOMIC DNA]</scope>
</reference>
<proteinExistence type="predicted"/>
<dbReference type="AlphaFoldDB" id="A0A0G4KPP8"/>
<feature type="compositionally biased region" description="Polar residues" evidence="1">
    <location>
        <begin position="119"/>
        <end position="130"/>
    </location>
</feature>
<evidence type="ECO:0000256" key="1">
    <source>
        <dbReference type="SAM" id="MobiDB-lite"/>
    </source>
</evidence>
<evidence type="ECO:0000313" key="2">
    <source>
        <dbReference type="EMBL" id="CRK11734.1"/>
    </source>
</evidence>
<dbReference type="Proteomes" id="UP000045706">
    <property type="component" value="Unassembled WGS sequence"/>
</dbReference>
<feature type="region of interest" description="Disordered" evidence="1">
    <location>
        <begin position="63"/>
        <end position="97"/>
    </location>
</feature>
<sequence length="140" mass="15038">MQQASSASEPHTGVKWPRNKTYWTCTAQHPITWMKLETGMSLLPPFRNLSLQPTLQPALGVLEPRPEAPFHSPPQAPAGGAPTRSNGVSLSDIISRPDASRKLPVPKIGVHELLTSNEGFNSGRSSTTGSLAGGDLMDRM</sequence>
<organism evidence="2 3">
    <name type="scientific">Verticillium longisporum</name>
    <name type="common">Verticillium dahliae var. longisporum</name>
    <dbReference type="NCBI Taxonomy" id="100787"/>
    <lineage>
        <taxon>Eukaryota</taxon>
        <taxon>Fungi</taxon>
        <taxon>Dikarya</taxon>
        <taxon>Ascomycota</taxon>
        <taxon>Pezizomycotina</taxon>
        <taxon>Sordariomycetes</taxon>
        <taxon>Hypocreomycetidae</taxon>
        <taxon>Glomerellales</taxon>
        <taxon>Plectosphaerellaceae</taxon>
        <taxon>Verticillium</taxon>
    </lineage>
</organism>
<feature type="region of interest" description="Disordered" evidence="1">
    <location>
        <begin position="119"/>
        <end position="140"/>
    </location>
</feature>
<name>A0A0G4KPP8_VERLO</name>